<evidence type="ECO:0000313" key="4">
    <source>
        <dbReference type="Proteomes" id="UP001174208"/>
    </source>
</evidence>
<evidence type="ECO:0000313" key="3">
    <source>
        <dbReference type="EMBL" id="MDN4615957.1"/>
    </source>
</evidence>
<feature type="signal peptide" evidence="2">
    <location>
        <begin position="1"/>
        <end position="26"/>
    </location>
</feature>
<keyword evidence="4" id="KW-1185">Reference proteome</keyword>
<dbReference type="RefSeq" id="WP_301212012.1">
    <property type="nucleotide sequence ID" value="NZ_JAROCF010000001.1"/>
</dbReference>
<evidence type="ECO:0000256" key="1">
    <source>
        <dbReference type="SAM" id="MobiDB-lite"/>
    </source>
</evidence>
<accession>A0ABT8KFL1</accession>
<proteinExistence type="predicted"/>
<sequence>MRRRRPGRLFGALVACVAVAVAGLGAARVPAAAPSALCIPILLPCSSPTPTPTPTQSDGGGAADPSLPTLPPPPGTGSGGSGGGSSTSTPTPGPPTAPGAPATPTPTPTATPSGPAAGAPVFTQPPAQLGSRSLSFTGIPLVAVVTVPLADGSRIPVLELSADGITVDGFSLTVRKETGPVLATTADRMALRGKVHVYVNSLTATDADGRSWTLGATTPPPADGLPPQLVKVTLGLVGVTADSIAFDNPHQHLTE</sequence>
<keyword evidence="2" id="KW-0732">Signal</keyword>
<dbReference type="EMBL" id="JAROCF010000001">
    <property type="protein sequence ID" value="MDN4615957.1"/>
    <property type="molecule type" value="Genomic_DNA"/>
</dbReference>
<feature type="compositionally biased region" description="Low complexity" evidence="1">
    <location>
        <begin position="110"/>
        <end position="120"/>
    </location>
</feature>
<feature type="compositionally biased region" description="Gly residues" evidence="1">
    <location>
        <begin position="76"/>
        <end position="85"/>
    </location>
</feature>
<reference evidence="3" key="1">
    <citation type="submission" date="2023-06" db="EMBL/GenBank/DDBJ databases">
        <title>MT1 and MT2 Draft Genomes of Novel Species.</title>
        <authorList>
            <person name="Venkateswaran K."/>
        </authorList>
    </citation>
    <scope>NUCLEOTIDE SEQUENCE</scope>
    <source>
        <strain evidence="3">F6_8S_P_1B</strain>
    </source>
</reference>
<name>A0ABT8KFL1_9MICO</name>
<protein>
    <submittedName>
        <fullName evidence="3">Uncharacterized protein</fullName>
    </submittedName>
</protein>
<feature type="region of interest" description="Disordered" evidence="1">
    <location>
        <begin position="49"/>
        <end position="125"/>
    </location>
</feature>
<comment type="caution">
    <text evidence="3">The sequence shown here is derived from an EMBL/GenBank/DDBJ whole genome shotgun (WGS) entry which is preliminary data.</text>
</comment>
<organism evidence="3 4">
    <name type="scientific">Leifsonia williamsii</name>
    <dbReference type="NCBI Taxonomy" id="3035919"/>
    <lineage>
        <taxon>Bacteria</taxon>
        <taxon>Bacillati</taxon>
        <taxon>Actinomycetota</taxon>
        <taxon>Actinomycetes</taxon>
        <taxon>Micrococcales</taxon>
        <taxon>Microbacteriaceae</taxon>
        <taxon>Leifsonia</taxon>
    </lineage>
</organism>
<feature type="compositionally biased region" description="Pro residues" evidence="1">
    <location>
        <begin position="91"/>
        <end position="109"/>
    </location>
</feature>
<feature type="chain" id="PRO_5045133780" evidence="2">
    <location>
        <begin position="27"/>
        <end position="255"/>
    </location>
</feature>
<dbReference type="Proteomes" id="UP001174208">
    <property type="component" value="Unassembled WGS sequence"/>
</dbReference>
<evidence type="ECO:0000256" key="2">
    <source>
        <dbReference type="SAM" id="SignalP"/>
    </source>
</evidence>
<gene>
    <name evidence="3" type="ORF">P5G50_16015</name>
</gene>